<dbReference type="GO" id="GO:0030424">
    <property type="term" value="C:axon"/>
    <property type="evidence" value="ECO:0007669"/>
    <property type="project" value="TreeGrafter"/>
</dbReference>
<evidence type="ECO:0000256" key="4">
    <source>
        <dbReference type="PROSITE-ProRule" id="PRU00076"/>
    </source>
</evidence>
<dbReference type="CDD" id="cd00096">
    <property type="entry name" value="Ig"/>
    <property type="match status" value="1"/>
</dbReference>
<dbReference type="SUPFAM" id="SSF48726">
    <property type="entry name" value="Immunoglobulin"/>
    <property type="match status" value="1"/>
</dbReference>
<dbReference type="InterPro" id="IPR003599">
    <property type="entry name" value="Ig_sub"/>
</dbReference>
<dbReference type="SMART" id="SM00181">
    <property type="entry name" value="EGF"/>
    <property type="match status" value="1"/>
</dbReference>
<evidence type="ECO:0000256" key="6">
    <source>
        <dbReference type="SAM" id="SignalP"/>
    </source>
</evidence>
<name>A0A1W4WPE5_AGRPL</name>
<dbReference type="PANTHER" id="PTHR45080:SF8">
    <property type="entry name" value="IG-LIKE DOMAIN-CONTAINING PROTEIN"/>
    <property type="match status" value="1"/>
</dbReference>
<reference evidence="10" key="1">
    <citation type="submission" date="2025-08" db="UniProtKB">
        <authorList>
            <consortium name="RefSeq"/>
        </authorList>
    </citation>
    <scope>IDENTIFICATION</scope>
    <source>
        <tissue evidence="10">Entire body</tissue>
    </source>
</reference>
<dbReference type="AlphaFoldDB" id="A0A1W4WPE5"/>
<dbReference type="KEGG" id="apln:108737447"/>
<evidence type="ECO:0000256" key="3">
    <source>
        <dbReference type="ARBA" id="ARBA00023319"/>
    </source>
</evidence>
<dbReference type="SMART" id="SM00409">
    <property type="entry name" value="IG"/>
    <property type="match status" value="1"/>
</dbReference>
<feature type="signal peptide" evidence="6">
    <location>
        <begin position="1"/>
        <end position="25"/>
    </location>
</feature>
<evidence type="ECO:0000256" key="1">
    <source>
        <dbReference type="ARBA" id="ARBA00022729"/>
    </source>
</evidence>
<evidence type="ECO:0000259" key="8">
    <source>
        <dbReference type="PROSITE" id="PS50835"/>
    </source>
</evidence>
<dbReference type="GO" id="GO:0005886">
    <property type="term" value="C:plasma membrane"/>
    <property type="evidence" value="ECO:0007669"/>
    <property type="project" value="TreeGrafter"/>
</dbReference>
<dbReference type="InterPro" id="IPR013098">
    <property type="entry name" value="Ig_I-set"/>
</dbReference>
<evidence type="ECO:0000256" key="5">
    <source>
        <dbReference type="SAM" id="MobiDB-lite"/>
    </source>
</evidence>
<keyword evidence="2 4" id="KW-1015">Disulfide bond</keyword>
<dbReference type="Pfam" id="PF07679">
    <property type="entry name" value="I-set"/>
    <property type="match status" value="1"/>
</dbReference>
<feature type="region of interest" description="Disordered" evidence="5">
    <location>
        <begin position="163"/>
        <end position="203"/>
    </location>
</feature>
<dbReference type="FunFam" id="2.60.40.10:FF:000032">
    <property type="entry name" value="palladin isoform X1"/>
    <property type="match status" value="1"/>
</dbReference>
<evidence type="ECO:0000259" key="7">
    <source>
        <dbReference type="PROSITE" id="PS50026"/>
    </source>
</evidence>
<dbReference type="InterPro" id="IPR013783">
    <property type="entry name" value="Ig-like_fold"/>
</dbReference>
<dbReference type="GeneID" id="108737447"/>
<dbReference type="RefSeq" id="XP_018325799.1">
    <property type="nucleotide sequence ID" value="XM_018470297.1"/>
</dbReference>
<keyword evidence="4" id="KW-0245">EGF-like domain</keyword>
<dbReference type="Pfam" id="PF24700">
    <property type="entry name" value="Vein_beta-barrel"/>
    <property type="match status" value="1"/>
</dbReference>
<dbReference type="OrthoDB" id="6133584at2759"/>
<dbReference type="PROSITE" id="PS00022">
    <property type="entry name" value="EGF_1"/>
    <property type="match status" value="1"/>
</dbReference>
<keyword evidence="9" id="KW-1185">Reference proteome</keyword>
<dbReference type="PROSITE" id="PS50835">
    <property type="entry name" value="IG_LIKE"/>
    <property type="match status" value="1"/>
</dbReference>
<dbReference type="InterPro" id="IPR050958">
    <property type="entry name" value="Cell_Adh-Cytoskel_Orgn"/>
</dbReference>
<dbReference type="SMART" id="SM00408">
    <property type="entry name" value="IGc2"/>
    <property type="match status" value="1"/>
</dbReference>
<dbReference type="InterPro" id="IPR036179">
    <property type="entry name" value="Ig-like_dom_sf"/>
</dbReference>
<dbReference type="PANTHER" id="PTHR45080">
    <property type="entry name" value="CONTACTIN 5"/>
    <property type="match status" value="1"/>
</dbReference>
<evidence type="ECO:0000313" key="10">
    <source>
        <dbReference type="RefSeq" id="XP_018325799.1"/>
    </source>
</evidence>
<dbReference type="Gene3D" id="2.60.40.10">
    <property type="entry name" value="Immunoglobulins"/>
    <property type="match status" value="1"/>
</dbReference>
<dbReference type="GO" id="GO:0050808">
    <property type="term" value="P:synapse organization"/>
    <property type="evidence" value="ECO:0007669"/>
    <property type="project" value="TreeGrafter"/>
</dbReference>
<feature type="domain" description="Ig-like" evidence="8">
    <location>
        <begin position="338"/>
        <end position="430"/>
    </location>
</feature>
<dbReference type="InterPro" id="IPR003598">
    <property type="entry name" value="Ig_sub2"/>
</dbReference>
<proteinExistence type="predicted"/>
<feature type="compositionally biased region" description="Basic residues" evidence="5">
    <location>
        <begin position="192"/>
        <end position="202"/>
    </location>
</feature>
<keyword evidence="3" id="KW-0393">Immunoglobulin domain</keyword>
<evidence type="ECO:0000313" key="9">
    <source>
        <dbReference type="Proteomes" id="UP000192223"/>
    </source>
</evidence>
<feature type="chain" id="PRO_5010731894" evidence="6">
    <location>
        <begin position="26"/>
        <end position="501"/>
    </location>
</feature>
<feature type="region of interest" description="Disordered" evidence="5">
    <location>
        <begin position="111"/>
        <end position="145"/>
    </location>
</feature>
<dbReference type="GO" id="GO:0008046">
    <property type="term" value="F:axon guidance receptor activity"/>
    <property type="evidence" value="ECO:0007669"/>
    <property type="project" value="TreeGrafter"/>
</dbReference>
<keyword evidence="1 6" id="KW-0732">Signal</keyword>
<dbReference type="CDD" id="cd00054">
    <property type="entry name" value="EGF_CA"/>
    <property type="match status" value="1"/>
</dbReference>
<dbReference type="InterPro" id="IPR007110">
    <property type="entry name" value="Ig-like_dom"/>
</dbReference>
<dbReference type="Proteomes" id="UP000192223">
    <property type="component" value="Unplaced"/>
</dbReference>
<evidence type="ECO:0000256" key="2">
    <source>
        <dbReference type="ARBA" id="ARBA00023157"/>
    </source>
</evidence>
<dbReference type="STRING" id="224129.A0A1W4WPE5"/>
<organism evidence="9 10">
    <name type="scientific">Agrilus planipennis</name>
    <name type="common">Emerald ash borer</name>
    <name type="synonym">Agrilus marcopoli</name>
    <dbReference type="NCBI Taxonomy" id="224129"/>
    <lineage>
        <taxon>Eukaryota</taxon>
        <taxon>Metazoa</taxon>
        <taxon>Ecdysozoa</taxon>
        <taxon>Arthropoda</taxon>
        <taxon>Hexapoda</taxon>
        <taxon>Insecta</taxon>
        <taxon>Pterygota</taxon>
        <taxon>Neoptera</taxon>
        <taxon>Endopterygota</taxon>
        <taxon>Coleoptera</taxon>
        <taxon>Polyphaga</taxon>
        <taxon>Elateriformia</taxon>
        <taxon>Buprestoidea</taxon>
        <taxon>Buprestidae</taxon>
        <taxon>Agrilinae</taxon>
        <taxon>Agrilus</taxon>
    </lineage>
</organism>
<dbReference type="InParanoid" id="A0A1W4WPE5"/>
<accession>A0A1W4WPE5</accession>
<feature type="domain" description="EGF-like" evidence="7">
    <location>
        <begin position="436"/>
        <end position="477"/>
    </location>
</feature>
<sequence>MYELSFGKCVCFIFLVILAFLGCSGFPIDRRLSTMSGDVSAWNSYTSVSVTDSPSASYSNHFLERLFTTSKNYLRKSNTAPYNTFQSNSYVRPSTIGQTRQLRLRHHRIRHSSHQQIMKSRHPEAQATHVNERPKPSGKIETLIFPPPLSSTRVVNDLEPYRLTNGPLSKGATSYDEDDVRRIVSRPQRSSDKKRSRKRSYRCQRQDVGRKAYIANTVVRAKAESMSSNRIHNYSVTFRILEKFKTPFAIDDTLRLTFYNDTKDMNCESEVSERTHGLVKAQILQSKEYFLFLDSDGMHNYSLVGMPVLKKKRIKDRKNRDLEEIRRITRKNFVLKAPKIPAIVNKTPNLKPGKKLRLVCKFRGFPTPKVLWRKDGHMLHPNARTRISYKRKKTTLVINGVQMKDAGVYQCVTRGVDGRTTHANETVRISNSEQKHVEECEEKYKESFCLNGGTCVIVMPGERGCWCPDGFTGKRCEEKDVTNHSSMSFPCKVGVTTTYYC</sequence>
<feature type="disulfide bond" evidence="4">
    <location>
        <begin position="467"/>
        <end position="476"/>
    </location>
</feature>
<dbReference type="InterPro" id="IPR057777">
    <property type="entry name" value="Beta-barrel_vein"/>
</dbReference>
<dbReference type="InterPro" id="IPR000742">
    <property type="entry name" value="EGF"/>
</dbReference>
<dbReference type="PROSITE" id="PS01186">
    <property type="entry name" value="EGF_2"/>
    <property type="match status" value="1"/>
</dbReference>
<comment type="caution">
    <text evidence="4">Lacks conserved residue(s) required for the propagation of feature annotation.</text>
</comment>
<dbReference type="GO" id="GO:0007156">
    <property type="term" value="P:homophilic cell adhesion via plasma membrane adhesion molecules"/>
    <property type="evidence" value="ECO:0007669"/>
    <property type="project" value="TreeGrafter"/>
</dbReference>
<dbReference type="Gene3D" id="2.10.25.10">
    <property type="entry name" value="Laminin"/>
    <property type="match status" value="1"/>
</dbReference>
<dbReference type="FunFam" id="2.10.25.10:FF:000699">
    <property type="entry name" value="Uncharacterized protein, isoform C"/>
    <property type="match status" value="1"/>
</dbReference>
<gene>
    <name evidence="10" type="primary">LOC108737447</name>
</gene>
<dbReference type="SUPFAM" id="SSF57196">
    <property type="entry name" value="EGF/Laminin"/>
    <property type="match status" value="1"/>
</dbReference>
<dbReference type="GO" id="GO:0043025">
    <property type="term" value="C:neuronal cell body"/>
    <property type="evidence" value="ECO:0007669"/>
    <property type="project" value="TreeGrafter"/>
</dbReference>
<dbReference type="PROSITE" id="PS50026">
    <property type="entry name" value="EGF_3"/>
    <property type="match status" value="1"/>
</dbReference>
<protein>
    <submittedName>
        <fullName evidence="10">Protein vein isoform X1</fullName>
    </submittedName>
</protein>